<dbReference type="AlphaFoldDB" id="A0A915L6F0"/>
<accession>A0A915L6F0</accession>
<name>A0A915L6F0_ROMCU</name>
<dbReference type="Proteomes" id="UP000887565">
    <property type="component" value="Unplaced"/>
</dbReference>
<organism evidence="1 2">
    <name type="scientific">Romanomermis culicivorax</name>
    <name type="common">Nematode worm</name>
    <dbReference type="NCBI Taxonomy" id="13658"/>
    <lineage>
        <taxon>Eukaryota</taxon>
        <taxon>Metazoa</taxon>
        <taxon>Ecdysozoa</taxon>
        <taxon>Nematoda</taxon>
        <taxon>Enoplea</taxon>
        <taxon>Dorylaimia</taxon>
        <taxon>Mermithida</taxon>
        <taxon>Mermithoidea</taxon>
        <taxon>Mermithidae</taxon>
        <taxon>Romanomermis</taxon>
    </lineage>
</organism>
<dbReference type="WBParaSite" id="nRc.2.0.1.t46088-RA">
    <property type="protein sequence ID" value="nRc.2.0.1.t46088-RA"/>
    <property type="gene ID" value="nRc.2.0.1.g46088"/>
</dbReference>
<evidence type="ECO:0000313" key="1">
    <source>
        <dbReference type="Proteomes" id="UP000887565"/>
    </source>
</evidence>
<evidence type="ECO:0000313" key="2">
    <source>
        <dbReference type="WBParaSite" id="nRc.2.0.1.t46088-RA"/>
    </source>
</evidence>
<keyword evidence="1" id="KW-1185">Reference proteome</keyword>
<proteinExistence type="predicted"/>
<protein>
    <submittedName>
        <fullName evidence="2">Uncharacterized protein</fullName>
    </submittedName>
</protein>
<reference evidence="2" key="1">
    <citation type="submission" date="2022-11" db="UniProtKB">
        <authorList>
            <consortium name="WormBaseParasite"/>
        </authorList>
    </citation>
    <scope>IDENTIFICATION</scope>
</reference>
<sequence length="160" mass="17115">MNMESIVTSLIVRSSVNLLLAKVTVESASRRLLRVRTPSGVIPGAKLPLTAATELSGSVDDASLLFGGETASLGGGGVFGLRNAVSSDQNINEHGRYSSPKASSSKPFEIIMGISSFIRSRAKKVAAFRISMIRAKDYRCGHECFSLHFKSIPKHSDVFG</sequence>